<dbReference type="EMBL" id="RJKX01000020">
    <property type="protein sequence ID" value="ROP80808.1"/>
    <property type="molecule type" value="Genomic_DNA"/>
</dbReference>
<keyword evidence="2" id="KW-1185">Reference proteome</keyword>
<proteinExistence type="predicted"/>
<evidence type="ECO:0000313" key="1">
    <source>
        <dbReference type="EMBL" id="ROP80808.1"/>
    </source>
</evidence>
<evidence type="ECO:0000313" key="2">
    <source>
        <dbReference type="Proteomes" id="UP000278222"/>
    </source>
</evidence>
<dbReference type="RefSeq" id="WP_142235830.1">
    <property type="nucleotide sequence ID" value="NZ_AP019700.1"/>
</dbReference>
<name>A0A3N1KR59_9PROT</name>
<comment type="caution">
    <text evidence="1">The sequence shown here is derived from an EMBL/GenBank/DDBJ whole genome shotgun (WGS) entry which is preliminary data.</text>
</comment>
<protein>
    <submittedName>
        <fullName evidence="1">Uncharacterized protein</fullName>
    </submittedName>
</protein>
<gene>
    <name evidence="1" type="ORF">EDC65_5455</name>
</gene>
<accession>A0A3N1KR59</accession>
<dbReference type="Proteomes" id="UP000278222">
    <property type="component" value="Unassembled WGS sequence"/>
</dbReference>
<sequence>MTGPAVADNCASLLRDHAFAHLPPGPARDACVARVTTVLEGLPVQEFATAFLEMSLRADRPDGADITFALTRRTGRGARFARFLAEQPFARESAAWSRTAALLADWSGDDAPADAAIAAIETFAIELDLRQGSGPPGPNIFLGPGRTVTDHAFLSGTAAVRAHLSCAADQDAVAGLAPFSRLGEGCRVAGVGLMVARGQVPLRLFIHCRGRMSCTPLIAILREGGAADEVLARIAFLEAYSSNLGLNLDVDAATGRIRDGIGIEIFFNYRSADWRDRAARLFDALSAEGLMERVRGETALSFAGTSRAAPGSFWPRSWALVDELTGGCPLASRLDRAFHSVKVVASAGGVIDVKAYLALRPIVPFRV</sequence>
<dbReference type="AlphaFoldDB" id="A0A3N1KR59"/>
<reference evidence="1 2" key="1">
    <citation type="submission" date="2018-11" db="EMBL/GenBank/DDBJ databases">
        <title>Genomic Encyclopedia of Type Strains, Phase IV (KMG-IV): sequencing the most valuable type-strain genomes for metagenomic binning, comparative biology and taxonomic classification.</title>
        <authorList>
            <person name="Goeker M."/>
        </authorList>
    </citation>
    <scope>NUCLEOTIDE SEQUENCE [LARGE SCALE GENOMIC DNA]</scope>
    <source>
        <strain evidence="1 2">DSM 5900</strain>
    </source>
</reference>
<organism evidence="1 2">
    <name type="scientific">Stella humosa</name>
    <dbReference type="NCBI Taxonomy" id="94"/>
    <lineage>
        <taxon>Bacteria</taxon>
        <taxon>Pseudomonadati</taxon>
        <taxon>Pseudomonadota</taxon>
        <taxon>Alphaproteobacteria</taxon>
        <taxon>Rhodospirillales</taxon>
        <taxon>Stellaceae</taxon>
        <taxon>Stella</taxon>
    </lineage>
</organism>